<proteinExistence type="predicted"/>
<reference evidence="3 4" key="1">
    <citation type="submission" date="2012-09" db="EMBL/GenBank/DDBJ databases">
        <title>Celeribacter baekdonensis B30 Genome Sequencing.</title>
        <authorList>
            <person name="Wang W."/>
        </authorList>
    </citation>
    <scope>NUCLEOTIDE SEQUENCE [LARGE SCALE GENOMIC DNA]</scope>
    <source>
        <strain evidence="3 4">B30</strain>
    </source>
</reference>
<accession>K2JCM3</accession>
<feature type="chain" id="PRO_5003858897" description="Xaa-Pro dipeptidyl-peptidase-like domain-containing protein" evidence="1">
    <location>
        <begin position="22"/>
        <end position="350"/>
    </location>
</feature>
<dbReference type="EMBL" id="AMRK01000014">
    <property type="protein sequence ID" value="EKE68359.1"/>
    <property type="molecule type" value="Genomic_DNA"/>
</dbReference>
<dbReference type="eggNOG" id="COG1073">
    <property type="taxonomic scope" value="Bacteria"/>
</dbReference>
<dbReference type="GO" id="GO:0052689">
    <property type="term" value="F:carboxylic ester hydrolase activity"/>
    <property type="evidence" value="ECO:0007669"/>
    <property type="project" value="TreeGrafter"/>
</dbReference>
<evidence type="ECO:0000313" key="4">
    <source>
        <dbReference type="Proteomes" id="UP000006762"/>
    </source>
</evidence>
<feature type="signal peptide" evidence="1">
    <location>
        <begin position="1"/>
        <end position="21"/>
    </location>
</feature>
<keyword evidence="1" id="KW-0732">Signal</keyword>
<dbReference type="RefSeq" id="WP_009573714.1">
    <property type="nucleotide sequence ID" value="NZ_AMRK01000014.1"/>
</dbReference>
<gene>
    <name evidence="3" type="ORF">B30_18472</name>
</gene>
<dbReference type="STRING" id="1208323.B30_18472"/>
<sequence length="350" mass="37521">MTPFTRRLFLSLLAALPTACAAPARRPQDPATRPYPHRTVTIPRATSALAGEIVSPTGMGPFPAVLLLSGSGPQDRDETVAGHRPFLLLSDAFARAGIASLRYDKRGVGSSAGDFATATITDFARDGGVAFDWLATQPEIDSDRIALLGHSEGGLTAPLAARGRNVAALVLMAGPGLPMERIIRRQTEVIAQQSGASATEIIQFDHALAEIFEVLRHAPDAVQAKPGIEAAVADLPRQVRRNFMDMLATPWGHDAVRHDPRTVLEAFPGPVLALFGAKDVQVDAIANAAALRALVQRHPAFQVQIYPGLNHLFQPSDTGSPQDYARIETTMAPEVITAIIHFLRQAFSLF</sequence>
<dbReference type="SUPFAM" id="SSF53474">
    <property type="entry name" value="alpha/beta-Hydrolases"/>
    <property type="match status" value="1"/>
</dbReference>
<feature type="domain" description="Xaa-Pro dipeptidyl-peptidase-like" evidence="2">
    <location>
        <begin position="49"/>
        <end position="193"/>
    </location>
</feature>
<evidence type="ECO:0000256" key="1">
    <source>
        <dbReference type="SAM" id="SignalP"/>
    </source>
</evidence>
<evidence type="ECO:0000313" key="3">
    <source>
        <dbReference type="EMBL" id="EKE68359.1"/>
    </source>
</evidence>
<dbReference type="Gene3D" id="3.40.50.1820">
    <property type="entry name" value="alpha/beta hydrolase"/>
    <property type="match status" value="1"/>
</dbReference>
<dbReference type="Pfam" id="PF02129">
    <property type="entry name" value="Peptidase_S15"/>
    <property type="match status" value="1"/>
</dbReference>
<dbReference type="Proteomes" id="UP000006762">
    <property type="component" value="Unassembled WGS sequence"/>
</dbReference>
<organism evidence="3 4">
    <name type="scientific">Celeribacter baekdonensis B30</name>
    <dbReference type="NCBI Taxonomy" id="1208323"/>
    <lineage>
        <taxon>Bacteria</taxon>
        <taxon>Pseudomonadati</taxon>
        <taxon>Pseudomonadota</taxon>
        <taxon>Alphaproteobacteria</taxon>
        <taxon>Rhodobacterales</taxon>
        <taxon>Roseobacteraceae</taxon>
        <taxon>Celeribacter</taxon>
    </lineage>
</organism>
<protein>
    <recommendedName>
        <fullName evidence="2">Xaa-Pro dipeptidyl-peptidase-like domain-containing protein</fullName>
    </recommendedName>
</protein>
<dbReference type="InterPro" id="IPR053145">
    <property type="entry name" value="AB_hydrolase_Est10"/>
</dbReference>
<dbReference type="PANTHER" id="PTHR43265:SF1">
    <property type="entry name" value="ESTERASE ESTD"/>
    <property type="match status" value="1"/>
</dbReference>
<evidence type="ECO:0000259" key="2">
    <source>
        <dbReference type="Pfam" id="PF02129"/>
    </source>
</evidence>
<name>K2JCM3_9RHOB</name>
<dbReference type="InterPro" id="IPR000383">
    <property type="entry name" value="Xaa-Pro-like_dom"/>
</dbReference>
<dbReference type="AlphaFoldDB" id="K2JCM3"/>
<dbReference type="InterPro" id="IPR029058">
    <property type="entry name" value="AB_hydrolase_fold"/>
</dbReference>
<keyword evidence="4" id="KW-1185">Reference proteome</keyword>
<dbReference type="PANTHER" id="PTHR43265">
    <property type="entry name" value="ESTERASE ESTD"/>
    <property type="match status" value="1"/>
</dbReference>
<dbReference type="OrthoDB" id="9809549at2"/>
<dbReference type="PATRIC" id="fig|1208323.3.peg.3815"/>
<comment type="caution">
    <text evidence="3">The sequence shown here is derived from an EMBL/GenBank/DDBJ whole genome shotgun (WGS) entry which is preliminary data.</text>
</comment>